<feature type="transmembrane region" description="Helical" evidence="32">
    <location>
        <begin position="166"/>
        <end position="185"/>
    </location>
</feature>
<evidence type="ECO:0000256" key="28">
    <source>
        <dbReference type="ARBA" id="ARBA00076498"/>
    </source>
</evidence>
<comment type="catalytic activity">
    <reaction evidence="20">
        <text>malonate(out) + phosphate(in) = malonate(in) + phosphate(out)</text>
        <dbReference type="Rhea" id="RHEA:71623"/>
        <dbReference type="ChEBI" id="CHEBI:15792"/>
        <dbReference type="ChEBI" id="CHEBI:43474"/>
    </reaction>
</comment>
<dbReference type="Proteomes" id="UP000327493">
    <property type="component" value="Chromosome 2"/>
</dbReference>
<dbReference type="FunFam" id="1.50.40.10:FF:000043">
    <property type="entry name" value="mitochondrial dicarboxylate carrier isoform X2"/>
    <property type="match status" value="1"/>
</dbReference>
<dbReference type="Gene3D" id="1.20.140.150">
    <property type="match status" value="1"/>
</dbReference>
<comment type="subcellular location">
    <subcellularLocation>
        <location evidence="1">Cell junction</location>
        <location evidence="1">Tight junction</location>
    </subcellularLocation>
    <subcellularLocation>
        <location evidence="3">Cell membrane</location>
        <topology evidence="3">Multi-pass membrane protein</topology>
    </subcellularLocation>
    <subcellularLocation>
        <location evidence="2">Mitochondrion inner membrane</location>
        <topology evidence="2">Multi-pass membrane protein</topology>
    </subcellularLocation>
</comment>
<evidence type="ECO:0000256" key="11">
    <source>
        <dbReference type="ARBA" id="ARBA00022737"/>
    </source>
</evidence>
<dbReference type="GO" id="GO:0006869">
    <property type="term" value="P:lipid transport"/>
    <property type="evidence" value="ECO:0007669"/>
    <property type="project" value="UniProtKB-KW"/>
</dbReference>
<dbReference type="PROSITE" id="PS01346">
    <property type="entry name" value="CLAUDIN"/>
    <property type="match status" value="1"/>
</dbReference>
<evidence type="ECO:0000256" key="18">
    <source>
        <dbReference type="ARBA" id="ARBA00037004"/>
    </source>
</evidence>
<keyword evidence="11" id="KW-0677">Repeat</keyword>
<name>A0A5J5DPA6_9PERO</name>
<evidence type="ECO:0000256" key="22">
    <source>
        <dbReference type="ARBA" id="ARBA00050932"/>
    </source>
</evidence>
<keyword evidence="34" id="KW-1185">Reference proteome</keyword>
<comment type="similarity">
    <text evidence="5">Belongs to the claudin family.</text>
</comment>
<comment type="similarity">
    <text evidence="4 30">Belongs to the mitochondrial carrier (TC 2.A.29) family.</text>
</comment>
<organism evidence="33 34">
    <name type="scientific">Etheostoma spectabile</name>
    <name type="common">orangethroat darter</name>
    <dbReference type="NCBI Taxonomy" id="54343"/>
    <lineage>
        <taxon>Eukaryota</taxon>
        <taxon>Metazoa</taxon>
        <taxon>Chordata</taxon>
        <taxon>Craniata</taxon>
        <taxon>Vertebrata</taxon>
        <taxon>Euteleostomi</taxon>
        <taxon>Actinopterygii</taxon>
        <taxon>Neopterygii</taxon>
        <taxon>Teleostei</taxon>
        <taxon>Neoteleostei</taxon>
        <taxon>Acanthomorphata</taxon>
        <taxon>Eupercaria</taxon>
        <taxon>Perciformes</taxon>
        <taxon>Percoidei</taxon>
        <taxon>Percidae</taxon>
        <taxon>Etheostomatinae</taxon>
        <taxon>Etheostoma</taxon>
    </lineage>
</organism>
<gene>
    <name evidence="33" type="ORF">FQN60_012244</name>
</gene>
<dbReference type="GO" id="GO:0015297">
    <property type="term" value="F:antiporter activity"/>
    <property type="evidence" value="ECO:0007669"/>
    <property type="project" value="UniProtKB-KW"/>
</dbReference>
<feature type="compositionally biased region" description="Basic and acidic residues" evidence="31">
    <location>
        <begin position="253"/>
        <end position="265"/>
    </location>
</feature>
<evidence type="ECO:0000256" key="12">
    <source>
        <dbReference type="ARBA" id="ARBA00022792"/>
    </source>
</evidence>
<evidence type="ECO:0000256" key="25">
    <source>
        <dbReference type="ARBA" id="ARBA00052941"/>
    </source>
</evidence>
<protein>
    <recommendedName>
        <fullName evidence="27">Mitochondrial dicarboxylate carrier</fullName>
    </recommendedName>
    <alternativeName>
        <fullName evidence="28">Solute carrier family 25 member 10</fullName>
    </alternativeName>
</protein>
<evidence type="ECO:0000256" key="16">
    <source>
        <dbReference type="ARBA" id="ARBA00023128"/>
    </source>
</evidence>
<dbReference type="EMBL" id="VOFY01000002">
    <property type="protein sequence ID" value="KAA8595109.1"/>
    <property type="molecule type" value="Genomic_DNA"/>
</dbReference>
<feature type="transmembrane region" description="Helical" evidence="32">
    <location>
        <begin position="122"/>
        <end position="146"/>
    </location>
</feature>
<evidence type="ECO:0000256" key="24">
    <source>
        <dbReference type="ARBA" id="ARBA00051777"/>
    </source>
</evidence>
<feature type="transmembrane region" description="Helical" evidence="32">
    <location>
        <begin position="83"/>
        <end position="102"/>
    </location>
</feature>
<keyword evidence="12" id="KW-0999">Mitochondrion inner membrane</keyword>
<comment type="catalytic activity">
    <reaction evidence="23">
        <text>(S)-malate(in) + phosphate(out) = (S)-malate(out) + phosphate(in)</text>
        <dbReference type="Rhea" id="RHEA:71607"/>
        <dbReference type="ChEBI" id="CHEBI:15589"/>
        <dbReference type="ChEBI" id="CHEBI:43474"/>
    </reaction>
</comment>
<comment type="catalytic activity">
    <reaction evidence="19">
        <text>sulfate(out) + phosphate(in) = sulfate(in) + phosphate(out)</text>
        <dbReference type="Rhea" id="RHEA:71631"/>
        <dbReference type="ChEBI" id="CHEBI:16189"/>
        <dbReference type="ChEBI" id="CHEBI:43474"/>
    </reaction>
</comment>
<evidence type="ECO:0000256" key="21">
    <source>
        <dbReference type="ARBA" id="ARBA00050795"/>
    </source>
</evidence>
<evidence type="ECO:0000256" key="10">
    <source>
        <dbReference type="ARBA" id="ARBA00022692"/>
    </source>
</evidence>
<dbReference type="GO" id="GO:0005310">
    <property type="term" value="F:dicarboxylic acid transmembrane transporter activity"/>
    <property type="evidence" value="ECO:0007669"/>
    <property type="project" value="UniProtKB-ARBA"/>
</dbReference>
<evidence type="ECO:0000256" key="32">
    <source>
        <dbReference type="SAM" id="Phobius"/>
    </source>
</evidence>
<evidence type="ECO:0000256" key="17">
    <source>
        <dbReference type="ARBA" id="ARBA00023136"/>
    </source>
</evidence>
<proteinExistence type="inferred from homology"/>
<dbReference type="PROSITE" id="PS50920">
    <property type="entry name" value="SOLCAR"/>
    <property type="match status" value="3"/>
</dbReference>
<keyword evidence="14 32" id="KW-1133">Transmembrane helix</keyword>
<evidence type="ECO:0000256" key="7">
    <source>
        <dbReference type="ARBA" id="ARBA00022448"/>
    </source>
</evidence>
<evidence type="ECO:0000256" key="9">
    <source>
        <dbReference type="ARBA" id="ARBA00022475"/>
    </source>
</evidence>
<evidence type="ECO:0000256" key="8">
    <source>
        <dbReference type="ARBA" id="ARBA00022449"/>
    </source>
</evidence>
<keyword evidence="10 29" id="KW-0812">Transmembrane</keyword>
<evidence type="ECO:0000256" key="27">
    <source>
        <dbReference type="ARBA" id="ARBA00072782"/>
    </source>
</evidence>
<evidence type="ECO:0000256" key="20">
    <source>
        <dbReference type="ARBA" id="ARBA00050604"/>
    </source>
</evidence>
<evidence type="ECO:0000256" key="1">
    <source>
        <dbReference type="ARBA" id="ARBA00004435"/>
    </source>
</evidence>
<dbReference type="PRINTS" id="PR01077">
    <property type="entry name" value="CLAUDIN"/>
</dbReference>
<comment type="function">
    <text evidence="26">Catalyzes the electroneutral exchange or flux of physiologically important metabolites such as dicarboxylates (malonate, malate, succinate), inorganic sulfur-containing anions, and phosphate, across mitochondrial inner membrane. Plays an important role in gluconeogenesis, fatty acid metabolism, urea synthesis, and sulfur metabolism, particularly in liver, by supplying the substrates for the different metabolic processes. Regulates fatty acid release from adipocytes, and contributes to systemic insulin sensitivity.</text>
</comment>
<dbReference type="InterPro" id="IPR017974">
    <property type="entry name" value="Claudin_CS"/>
</dbReference>
<keyword evidence="9" id="KW-1003">Cell membrane</keyword>
<evidence type="ECO:0000256" key="31">
    <source>
        <dbReference type="SAM" id="MobiDB-lite"/>
    </source>
</evidence>
<dbReference type="AlphaFoldDB" id="A0A5J5DPA6"/>
<keyword evidence="16" id="KW-0496">Mitochondrion</keyword>
<comment type="catalytic activity">
    <reaction evidence="18">
        <text>(S)-malate(in) + sulfate(out) = (S)-malate(out) + sulfate(in)</text>
        <dbReference type="Rhea" id="RHEA:71615"/>
        <dbReference type="ChEBI" id="CHEBI:15589"/>
        <dbReference type="ChEBI" id="CHEBI:16189"/>
    </reaction>
</comment>
<dbReference type="GO" id="GO:0005743">
    <property type="term" value="C:mitochondrial inner membrane"/>
    <property type="evidence" value="ECO:0007669"/>
    <property type="project" value="UniProtKB-SubCell"/>
</dbReference>
<keyword evidence="7 30" id="KW-0813">Transport</keyword>
<keyword evidence="6" id="KW-0796">Tight junction</keyword>
<feature type="repeat" description="Solcar" evidence="29">
    <location>
        <begin position="282"/>
        <end position="366"/>
    </location>
</feature>
<keyword evidence="15" id="KW-0445">Lipid transport</keyword>
<dbReference type="FunFam" id="1.20.140.150:FF:000001">
    <property type="entry name" value="Claudin"/>
    <property type="match status" value="1"/>
</dbReference>
<evidence type="ECO:0000256" key="23">
    <source>
        <dbReference type="ARBA" id="ARBA00051541"/>
    </source>
</evidence>
<evidence type="ECO:0000256" key="29">
    <source>
        <dbReference type="PROSITE-ProRule" id="PRU00282"/>
    </source>
</evidence>
<dbReference type="SUPFAM" id="SSF103506">
    <property type="entry name" value="Mitochondrial carrier"/>
    <property type="match status" value="1"/>
</dbReference>
<evidence type="ECO:0000256" key="3">
    <source>
        <dbReference type="ARBA" id="ARBA00004651"/>
    </source>
</evidence>
<evidence type="ECO:0000256" key="26">
    <source>
        <dbReference type="ARBA" id="ARBA00057945"/>
    </source>
</evidence>
<evidence type="ECO:0000256" key="30">
    <source>
        <dbReference type="RuleBase" id="RU000488"/>
    </source>
</evidence>
<comment type="caution">
    <text evidence="33">The sequence shown here is derived from an EMBL/GenBank/DDBJ whole genome shotgun (WGS) entry which is preliminary data.</text>
</comment>
<evidence type="ECO:0000256" key="2">
    <source>
        <dbReference type="ARBA" id="ARBA00004448"/>
    </source>
</evidence>
<evidence type="ECO:0000256" key="4">
    <source>
        <dbReference type="ARBA" id="ARBA00006375"/>
    </source>
</evidence>
<keyword evidence="8" id="KW-0050">Antiport</keyword>
<dbReference type="InterPro" id="IPR023395">
    <property type="entry name" value="MCP_dom_sf"/>
</dbReference>
<evidence type="ECO:0000256" key="13">
    <source>
        <dbReference type="ARBA" id="ARBA00022949"/>
    </source>
</evidence>
<dbReference type="InterPro" id="IPR050391">
    <property type="entry name" value="Mito_Metabolite_Transporter"/>
</dbReference>
<dbReference type="GO" id="GO:0005923">
    <property type="term" value="C:bicellular tight junction"/>
    <property type="evidence" value="ECO:0007669"/>
    <property type="project" value="UniProtKB-SubCell"/>
</dbReference>
<evidence type="ECO:0000256" key="6">
    <source>
        <dbReference type="ARBA" id="ARBA00022427"/>
    </source>
</evidence>
<dbReference type="GO" id="GO:0005886">
    <property type="term" value="C:plasma membrane"/>
    <property type="evidence" value="ECO:0007669"/>
    <property type="project" value="UniProtKB-SubCell"/>
</dbReference>
<dbReference type="Gene3D" id="1.50.40.10">
    <property type="entry name" value="Mitochondrial carrier domain"/>
    <property type="match status" value="1"/>
</dbReference>
<comment type="catalytic activity">
    <reaction evidence="25">
        <text>succinate(out) + phosphate(in) = succinate(in) + phosphate(out)</text>
        <dbReference type="Rhea" id="RHEA:71627"/>
        <dbReference type="ChEBI" id="CHEBI:30031"/>
        <dbReference type="ChEBI" id="CHEBI:43474"/>
    </reaction>
</comment>
<dbReference type="Pfam" id="PF00822">
    <property type="entry name" value="PMP22_Claudin"/>
    <property type="match status" value="1"/>
</dbReference>
<dbReference type="Pfam" id="PF00153">
    <property type="entry name" value="Mito_carr"/>
    <property type="match status" value="3"/>
</dbReference>
<dbReference type="InterPro" id="IPR018108">
    <property type="entry name" value="MCP_transmembrane"/>
</dbReference>
<keyword evidence="13" id="KW-0965">Cell junction</keyword>
<evidence type="ECO:0000313" key="33">
    <source>
        <dbReference type="EMBL" id="KAA8595109.1"/>
    </source>
</evidence>
<reference evidence="33 34" key="1">
    <citation type="submission" date="2019-08" db="EMBL/GenBank/DDBJ databases">
        <title>A chromosome-level genome assembly, high-density linkage maps, and genome scans reveal the genomic architecture of hybrid incompatibilities underlying speciation via character displacement in darters (Percidae: Etheostominae).</title>
        <authorList>
            <person name="Moran R.L."/>
            <person name="Catchen J.M."/>
            <person name="Fuller R.C."/>
        </authorList>
    </citation>
    <scope>NUCLEOTIDE SEQUENCE [LARGE SCALE GENOMIC DNA]</scope>
    <source>
        <strain evidence="33">EspeVRDwgs_2016</strain>
        <tissue evidence="33">Muscle</tissue>
    </source>
</reference>
<dbReference type="InterPro" id="IPR004031">
    <property type="entry name" value="PMP22/EMP/MP20/Claudin"/>
</dbReference>
<evidence type="ECO:0000256" key="14">
    <source>
        <dbReference type="ARBA" id="ARBA00022989"/>
    </source>
</evidence>
<evidence type="ECO:0000256" key="5">
    <source>
        <dbReference type="ARBA" id="ARBA00008295"/>
    </source>
</evidence>
<feature type="repeat" description="Solcar" evidence="29">
    <location>
        <begin position="379"/>
        <end position="466"/>
    </location>
</feature>
<accession>A0A5J5DPA6</accession>
<dbReference type="PANTHER" id="PTHR45618">
    <property type="entry name" value="MITOCHONDRIAL DICARBOXYLATE CARRIER-RELATED"/>
    <property type="match status" value="1"/>
</dbReference>
<feature type="repeat" description="Solcar" evidence="29">
    <location>
        <begin position="490"/>
        <end position="573"/>
    </location>
</feature>
<keyword evidence="17 29" id="KW-0472">Membrane</keyword>
<comment type="catalytic activity">
    <reaction evidence="24">
        <text>malonate(out) + succinate(in) = malonate(in) + succinate(out)</text>
        <dbReference type="Rhea" id="RHEA:71667"/>
        <dbReference type="ChEBI" id="CHEBI:15792"/>
        <dbReference type="ChEBI" id="CHEBI:30031"/>
    </reaction>
</comment>
<evidence type="ECO:0000313" key="34">
    <source>
        <dbReference type="Proteomes" id="UP000327493"/>
    </source>
</evidence>
<feature type="region of interest" description="Disordered" evidence="31">
    <location>
        <begin position="199"/>
        <end position="218"/>
    </location>
</feature>
<comment type="catalytic activity">
    <reaction evidence="22">
        <text>(S)-malate(in) + succinate(out) = (S)-malate(out) + succinate(in)</text>
        <dbReference type="Rhea" id="RHEA:29327"/>
        <dbReference type="ChEBI" id="CHEBI:15589"/>
        <dbReference type="ChEBI" id="CHEBI:30031"/>
    </reaction>
</comment>
<comment type="catalytic activity">
    <reaction evidence="21">
        <text>malonate(out) + (S)-malate(in) = malonate(in) + (S)-malate(out)</text>
        <dbReference type="Rhea" id="RHEA:71611"/>
        <dbReference type="ChEBI" id="CHEBI:15589"/>
        <dbReference type="ChEBI" id="CHEBI:15792"/>
    </reaction>
</comment>
<feature type="region of interest" description="Disordered" evidence="31">
    <location>
        <begin position="253"/>
        <end position="274"/>
    </location>
</feature>
<sequence length="580" mass="62965">MASSGLQLLGLVLAVAGWVCGALVCAAPLWRVSAFVGGELVIAQVLWEGLWMNCLSQTTGHIQCKTYDSTLALPKSAQAARGLTVLSLLLCLLALMLGVAGAKGTHCMGDGNQAAKARLGRIAGLLFLVSGLAFLLPICWTAYTTIRDFYDPNVAAPFKRELGPALYLGWGASVLLLVGGSLLNVGSSPPGGRAQTLFGGAAKDNPQPARDVKQQEKSYRKDAYPFKNRKTVCRDPQATASCNVQARKRTEQARGVSKADWKEGSPRCSWHRPRAENGTMTEKRMSRWYFGGLASCGAACCTHPLDLLKVHLQTQQEVKKRMMGMAVHVVKNDGVLALYNGLSASLCRQMSYSLTRFAIYETVRDMMGSTSQGPMPFYQKVLLGAFGGFTGGFVGTPADMVNVRMQNDMKLPPELRRNYKHAIDGLFRVFREEGVRRLFSGATMASSRGAMVTVGQASQFFALFSEAHYTQLACYDQAKQLVLGTGIMGDNILTHFLSSFIAGGCATLLCQPLDVLKTRLMSSKGEYTGVTHCLRETAKLGPLAFYKGLVPAGIRLIPHTVLTFIFLEQLKKNFGIRIIS</sequence>
<evidence type="ECO:0000256" key="15">
    <source>
        <dbReference type="ARBA" id="ARBA00023055"/>
    </source>
</evidence>
<evidence type="ECO:0000256" key="19">
    <source>
        <dbReference type="ARBA" id="ARBA00050259"/>
    </source>
</evidence>